<dbReference type="AlphaFoldDB" id="A0A1B0CSJ8"/>
<evidence type="ECO:0000256" key="3">
    <source>
        <dbReference type="ARBA" id="ARBA00022448"/>
    </source>
</evidence>
<comment type="function">
    <text evidence="11">Cysteine protease that plays a key role in autophagy by mediating both proteolytic activation and delipidation of ATG8 family proteins.</text>
</comment>
<evidence type="ECO:0000256" key="12">
    <source>
        <dbReference type="SAM" id="MobiDB-lite"/>
    </source>
</evidence>
<dbReference type="Pfam" id="PF03416">
    <property type="entry name" value="Peptidase_C54"/>
    <property type="match status" value="1"/>
</dbReference>
<dbReference type="VEuPathDB" id="VectorBase:LLOJ007847"/>
<dbReference type="EMBL" id="GITU01006458">
    <property type="protein sequence ID" value="MBC1175161.1"/>
    <property type="molecule type" value="Transcribed_RNA"/>
</dbReference>
<keyword evidence="7" id="KW-0788">Thiol protease</keyword>
<evidence type="ECO:0000313" key="16">
    <source>
        <dbReference type="Proteomes" id="UP000092461"/>
    </source>
</evidence>
<evidence type="ECO:0000256" key="10">
    <source>
        <dbReference type="ARBA" id="ARBA00029362"/>
    </source>
</evidence>
<dbReference type="GO" id="GO:0000423">
    <property type="term" value="P:mitophagy"/>
    <property type="evidence" value="ECO:0007669"/>
    <property type="project" value="TreeGrafter"/>
</dbReference>
<keyword evidence="8 11" id="KW-0653">Protein transport</keyword>
<comment type="catalytic activity">
    <reaction evidence="10">
        <text>[protein]-C-terminal L-amino acid-glycyl-phosphatidylethanolamide + H2O = [protein]-C-terminal L-amino acid-glycine + a 1,2-diacyl-sn-glycero-3-phosphoethanolamine</text>
        <dbReference type="Rhea" id="RHEA:67548"/>
        <dbReference type="Rhea" id="RHEA-COMP:17323"/>
        <dbReference type="Rhea" id="RHEA-COMP:17324"/>
        <dbReference type="ChEBI" id="CHEBI:15377"/>
        <dbReference type="ChEBI" id="CHEBI:64612"/>
        <dbReference type="ChEBI" id="CHEBI:172940"/>
        <dbReference type="ChEBI" id="CHEBI:172941"/>
    </reaction>
    <physiologicalReaction direction="left-to-right" evidence="10">
        <dbReference type="Rhea" id="RHEA:67549"/>
    </physiologicalReaction>
</comment>
<dbReference type="InterPro" id="IPR038765">
    <property type="entry name" value="Papain-like_cys_pep_sf"/>
</dbReference>
<dbReference type="GO" id="GO:0035973">
    <property type="term" value="P:aggrephagy"/>
    <property type="evidence" value="ECO:0007669"/>
    <property type="project" value="TreeGrafter"/>
</dbReference>
<organism evidence="15 16">
    <name type="scientific">Lutzomyia longipalpis</name>
    <name type="common">Sand fly</name>
    <dbReference type="NCBI Taxonomy" id="7200"/>
    <lineage>
        <taxon>Eukaryota</taxon>
        <taxon>Metazoa</taxon>
        <taxon>Ecdysozoa</taxon>
        <taxon>Arthropoda</taxon>
        <taxon>Hexapoda</taxon>
        <taxon>Insecta</taxon>
        <taxon>Pterygota</taxon>
        <taxon>Neoptera</taxon>
        <taxon>Endopterygota</taxon>
        <taxon>Diptera</taxon>
        <taxon>Nematocera</taxon>
        <taxon>Psychodoidea</taxon>
        <taxon>Psychodidae</taxon>
        <taxon>Lutzomyia</taxon>
        <taxon>Lutzomyia</taxon>
    </lineage>
</organism>
<sequence length="603" mass="67737">MMSYDVLVRPPRSRSAVPGATSPPHATGGPSEGAYAAREASKSNTSTPRKSHSSRFMAAFTQFYGAEDESPGSPASPPESEAGAELRGKVESKLMSMWHNVKYGWSGKLKANFSKEQPIWLLGRCYHRKFSPPPSMESSVELNPVSMETRFRDGEHLHQVVEGLDPEAVHELGTDVMDEQNGDTSWEEEGIEAFKRDFISRIWMTYRREFPAMPALNGGQFTSDCGWGCMLRSGQMMLAQGLVSHFLGRNWRWDPDTQIFATQEDNLHRKIIKWFGDVSSRNSPFSIHSLVTLGQESGKKPGDWYAPGAVAHLLRQAMCNASQENVDLDGIQVYVAQDCTVYIQDILDECLVTDRKATAPWHRARSPSRDFFFIEVFRSEGAISSAKRNEFDGFAAFAGGMTESQENTHWKALILLVPLRLGAEKLNTIYGNSLKALLSLEASIGIIGGRPKHSLYFVGHQEDKLIYLDPHYCQEMVDVNQENFPVNTFHCKSPRKMKITKMDPSCCVGFYCPTRSDFDHFIASVQPYLMPLRSPQSRERAQVGHQQTTEVNYPMFVFCRGRKCDQVMDLSNVYSHNLSMSSSMSGTTGTDDDDDDEDEFVII</sequence>
<name>A0A1B0CSJ8_LUTLO</name>
<dbReference type="GO" id="GO:0004197">
    <property type="term" value="F:cysteine-type endopeptidase activity"/>
    <property type="evidence" value="ECO:0007669"/>
    <property type="project" value="TreeGrafter"/>
</dbReference>
<proteinExistence type="inferred from homology"/>
<evidence type="ECO:0000256" key="7">
    <source>
        <dbReference type="ARBA" id="ARBA00022807"/>
    </source>
</evidence>
<dbReference type="GO" id="GO:0019786">
    <property type="term" value="F:protein-phosphatidylethanolamide deconjugating activity"/>
    <property type="evidence" value="ECO:0007669"/>
    <property type="project" value="InterPro"/>
</dbReference>
<reference evidence="15" key="3">
    <citation type="submission" date="2020-05" db="UniProtKB">
        <authorList>
            <consortium name="EnsemblMetazoa"/>
        </authorList>
    </citation>
    <scope>IDENTIFICATION</scope>
    <source>
        <strain evidence="15">Jacobina</strain>
    </source>
</reference>
<comment type="subcellular location">
    <subcellularLocation>
        <location evidence="1 11">Cytoplasm</location>
    </subcellularLocation>
</comment>
<comment type="similarity">
    <text evidence="2 11">Belongs to the peptidase C54 family.</text>
</comment>
<evidence type="ECO:0000256" key="2">
    <source>
        <dbReference type="ARBA" id="ARBA00010958"/>
    </source>
</evidence>
<evidence type="ECO:0000256" key="11">
    <source>
        <dbReference type="RuleBase" id="RU363115"/>
    </source>
</evidence>
<protein>
    <recommendedName>
        <fullName evidence="11">Cysteine protease</fullName>
        <ecNumber evidence="11">3.4.22.-</ecNumber>
    </recommendedName>
</protein>
<evidence type="ECO:0000256" key="8">
    <source>
        <dbReference type="ARBA" id="ARBA00022927"/>
    </source>
</evidence>
<dbReference type="GO" id="GO:0005737">
    <property type="term" value="C:cytoplasm"/>
    <property type="evidence" value="ECO:0007669"/>
    <property type="project" value="UniProtKB-SubCell"/>
</dbReference>
<keyword evidence="4 11" id="KW-0963">Cytoplasm</keyword>
<dbReference type="GO" id="GO:0034727">
    <property type="term" value="P:piecemeal microautophagy of the nucleus"/>
    <property type="evidence" value="ECO:0007669"/>
    <property type="project" value="TreeGrafter"/>
</dbReference>
<feature type="region of interest" description="Disordered" evidence="12">
    <location>
        <begin position="1"/>
        <end position="53"/>
    </location>
</feature>
<keyword evidence="9 11" id="KW-0072">Autophagy</keyword>
<evidence type="ECO:0000313" key="14">
    <source>
        <dbReference type="EMBL" id="MBC1175161.1"/>
    </source>
</evidence>
<reference evidence="16" key="1">
    <citation type="submission" date="2012-05" db="EMBL/GenBank/DDBJ databases">
        <title>Whole Genome Assembly of Lutzomyia longipalpis.</title>
        <authorList>
            <person name="Richards S."/>
            <person name="Qu C."/>
            <person name="Dillon R."/>
            <person name="Worley K."/>
            <person name="Scherer S."/>
            <person name="Batterton M."/>
            <person name="Taylor A."/>
            <person name="Hawes A."/>
            <person name="Hernandez B."/>
            <person name="Kovar C."/>
            <person name="Mandapat C."/>
            <person name="Pham C."/>
            <person name="Qu C."/>
            <person name="Jing C."/>
            <person name="Bess C."/>
            <person name="Bandaranaike D."/>
            <person name="Ngo D."/>
            <person name="Ongeri F."/>
            <person name="Arias F."/>
            <person name="Lara F."/>
            <person name="Weissenberger G."/>
            <person name="Kamau G."/>
            <person name="Han H."/>
            <person name="Shen H."/>
            <person name="Dinh H."/>
            <person name="Khalil I."/>
            <person name="Jones J."/>
            <person name="Shafer J."/>
            <person name="Jayaseelan J."/>
            <person name="Quiroz J."/>
            <person name="Blankenburg K."/>
            <person name="Nguyen L."/>
            <person name="Jackson L."/>
            <person name="Francisco L."/>
            <person name="Tang L.-Y."/>
            <person name="Pu L.-L."/>
            <person name="Perales L."/>
            <person name="Lorensuhewa L."/>
            <person name="Munidasa M."/>
            <person name="Coyle M."/>
            <person name="Taylor M."/>
            <person name="Puazo M."/>
            <person name="Firestine M."/>
            <person name="Scheel M."/>
            <person name="Javaid M."/>
            <person name="Wang M."/>
            <person name="Li M."/>
            <person name="Tabassum N."/>
            <person name="Saada N."/>
            <person name="Osuji N."/>
            <person name="Aqrawi P."/>
            <person name="Fu Q."/>
            <person name="Thornton R."/>
            <person name="Raj R."/>
            <person name="Goodspeed R."/>
            <person name="Mata R."/>
            <person name="Najjar R."/>
            <person name="Gubbala S."/>
            <person name="Lee S."/>
            <person name="Denson S."/>
            <person name="Patil S."/>
            <person name="Macmil S."/>
            <person name="Qi S."/>
            <person name="Matskevitch T."/>
            <person name="Palculict T."/>
            <person name="Mathew T."/>
            <person name="Vee V."/>
            <person name="Velamala V."/>
            <person name="Korchina V."/>
            <person name="Cai W."/>
            <person name="Liu W."/>
            <person name="Dai W."/>
            <person name="Zou X."/>
            <person name="Zhu Y."/>
            <person name="Zhang Y."/>
            <person name="Wu Y.-Q."/>
            <person name="Xin Y."/>
            <person name="Nazarath L."/>
            <person name="Kovar C."/>
            <person name="Han Y."/>
            <person name="Muzny D."/>
            <person name="Gibbs R."/>
        </authorList>
    </citation>
    <scope>NUCLEOTIDE SEQUENCE [LARGE SCALE GENOMIC DNA]</scope>
    <source>
        <strain evidence="16">Jacobina</strain>
    </source>
</reference>
<dbReference type="VEuPathDB" id="VectorBase:LLONM1_006685"/>
<feature type="region of interest" description="Disordered" evidence="12">
    <location>
        <begin position="66"/>
        <end position="87"/>
    </location>
</feature>
<dbReference type="EC" id="3.4.22.-" evidence="11"/>
<dbReference type="GO" id="GO:0016485">
    <property type="term" value="P:protein processing"/>
    <property type="evidence" value="ECO:0007669"/>
    <property type="project" value="TreeGrafter"/>
</dbReference>
<evidence type="ECO:0000256" key="5">
    <source>
        <dbReference type="ARBA" id="ARBA00022670"/>
    </source>
</evidence>
<accession>A0A1B0CSJ8</accession>
<keyword evidence="3" id="KW-0813">Transport</keyword>
<dbReference type="Proteomes" id="UP000092461">
    <property type="component" value="Unassembled WGS sequence"/>
</dbReference>
<dbReference type="PANTHER" id="PTHR22624:SF52">
    <property type="entry name" value="CYSTEINE PROTEASE"/>
    <property type="match status" value="1"/>
</dbReference>
<keyword evidence="5 11" id="KW-0645">Protease</keyword>
<dbReference type="EMBL" id="AJWK01026149">
    <property type="status" value="NOT_ANNOTATED_CDS"/>
    <property type="molecule type" value="Genomic_DNA"/>
</dbReference>
<keyword evidence="16" id="KW-1185">Reference proteome</keyword>
<dbReference type="PANTHER" id="PTHR22624">
    <property type="entry name" value="CYSTEINE PROTEASE ATG4"/>
    <property type="match status" value="1"/>
</dbReference>
<evidence type="ECO:0000256" key="1">
    <source>
        <dbReference type="ARBA" id="ARBA00004496"/>
    </source>
</evidence>
<dbReference type="InterPro" id="IPR046792">
    <property type="entry name" value="Peptidase_C54_cat"/>
</dbReference>
<dbReference type="GO" id="GO:0015031">
    <property type="term" value="P:protein transport"/>
    <property type="evidence" value="ECO:0007669"/>
    <property type="project" value="UniProtKB-KW"/>
</dbReference>
<dbReference type="InterPro" id="IPR005078">
    <property type="entry name" value="Peptidase_C54"/>
</dbReference>
<evidence type="ECO:0000256" key="9">
    <source>
        <dbReference type="ARBA" id="ARBA00023006"/>
    </source>
</evidence>
<dbReference type="EnsemblMetazoa" id="LLOJ007847-RA">
    <property type="protein sequence ID" value="LLOJ007847-PA"/>
    <property type="gene ID" value="LLOJ007847"/>
</dbReference>
<feature type="domain" description="Peptidase C54 catalytic" evidence="13">
    <location>
        <begin position="192"/>
        <end position="523"/>
    </location>
</feature>
<dbReference type="SUPFAM" id="SSF54001">
    <property type="entry name" value="Cysteine proteinases"/>
    <property type="match status" value="1"/>
</dbReference>
<evidence type="ECO:0000313" key="15">
    <source>
        <dbReference type="EnsemblMetazoa" id="LLOJ007847-PA"/>
    </source>
</evidence>
<evidence type="ECO:0000259" key="13">
    <source>
        <dbReference type="Pfam" id="PF03416"/>
    </source>
</evidence>
<dbReference type="GO" id="GO:0000045">
    <property type="term" value="P:autophagosome assembly"/>
    <property type="evidence" value="ECO:0007669"/>
    <property type="project" value="TreeGrafter"/>
</dbReference>
<keyword evidence="6 11" id="KW-0378">Hydrolase</keyword>
<evidence type="ECO:0000256" key="4">
    <source>
        <dbReference type="ARBA" id="ARBA00022490"/>
    </source>
</evidence>
<evidence type="ECO:0000256" key="6">
    <source>
        <dbReference type="ARBA" id="ARBA00022801"/>
    </source>
</evidence>
<reference evidence="14" key="2">
    <citation type="journal article" date="2020" name="BMC">
        <title>Leishmania infection induces a limited differential gene expression in the sand fly midgut.</title>
        <authorList>
            <person name="Coutinho-Abreu I.V."/>
            <person name="Serafim T.D."/>
            <person name="Meneses C."/>
            <person name="Kamhawi S."/>
            <person name="Oliveira F."/>
            <person name="Valenzuela J.G."/>
        </authorList>
    </citation>
    <scope>NUCLEOTIDE SEQUENCE</scope>
    <source>
        <strain evidence="14">Jacobina</strain>
        <tissue evidence="14">Midgut</tissue>
    </source>
</reference>